<reference evidence="8" key="1">
    <citation type="submission" date="2023-06" db="EMBL/GenBank/DDBJ databases">
        <authorList>
            <consortium name="Lawrence Berkeley National Laboratory"/>
            <person name="Ahrendt S."/>
            <person name="Sahu N."/>
            <person name="Indic B."/>
            <person name="Wong-Bajracharya J."/>
            <person name="Merenyi Z."/>
            <person name="Ke H.-M."/>
            <person name="Monk M."/>
            <person name="Kocsube S."/>
            <person name="Drula E."/>
            <person name="Lipzen A."/>
            <person name="Balint B."/>
            <person name="Henrissat B."/>
            <person name="Andreopoulos B."/>
            <person name="Martin F.M."/>
            <person name="Harder C.B."/>
            <person name="Rigling D."/>
            <person name="Ford K.L."/>
            <person name="Foster G.D."/>
            <person name="Pangilinan J."/>
            <person name="Papanicolaou A."/>
            <person name="Barry K."/>
            <person name="LaButti K."/>
            <person name="Viragh M."/>
            <person name="Koriabine M."/>
            <person name="Yan M."/>
            <person name="Riley R."/>
            <person name="Champramary S."/>
            <person name="Plett K.L."/>
            <person name="Tsai I.J."/>
            <person name="Slot J."/>
            <person name="Sipos G."/>
            <person name="Plett J."/>
            <person name="Nagy L.G."/>
            <person name="Grigoriev I.V."/>
        </authorList>
    </citation>
    <scope>NUCLEOTIDE SEQUENCE</scope>
    <source>
        <strain evidence="8">ICMP 16352</strain>
    </source>
</reference>
<dbReference type="InterPro" id="IPR019368">
    <property type="entry name" value="Ribosomal_mS29"/>
</dbReference>
<accession>A0AA39PR08</accession>
<evidence type="ECO:0000313" key="8">
    <source>
        <dbReference type="EMBL" id="KAK0488450.1"/>
    </source>
</evidence>
<keyword evidence="6" id="KW-0687">Ribonucleoprotein</keyword>
<dbReference type="GO" id="GO:0005763">
    <property type="term" value="C:mitochondrial small ribosomal subunit"/>
    <property type="evidence" value="ECO:0007669"/>
    <property type="project" value="TreeGrafter"/>
</dbReference>
<proteinExistence type="inferred from homology"/>
<keyword evidence="3" id="KW-0809">Transit peptide</keyword>
<comment type="subcellular location">
    <subcellularLocation>
        <location evidence="1">Mitochondrion</location>
    </subcellularLocation>
</comment>
<evidence type="ECO:0000256" key="1">
    <source>
        <dbReference type="ARBA" id="ARBA00004173"/>
    </source>
</evidence>
<name>A0AA39PR08_9AGAR</name>
<comment type="caution">
    <text evidence="8">The sequence shown here is derived from an EMBL/GenBank/DDBJ whole genome shotgun (WGS) entry which is preliminary data.</text>
</comment>
<dbReference type="PANTHER" id="PTHR12810">
    <property type="entry name" value="MITOCHONDRIAL 28S RIBOSOMAL PROTEIN S29"/>
    <property type="match status" value="1"/>
</dbReference>
<protein>
    <recommendedName>
        <fullName evidence="7">Small ribosomal subunit protein mS29</fullName>
    </recommendedName>
</protein>
<dbReference type="PANTHER" id="PTHR12810:SF0">
    <property type="entry name" value="SMALL RIBOSOMAL SUBUNIT PROTEIN MS29"/>
    <property type="match status" value="1"/>
</dbReference>
<gene>
    <name evidence="8" type="ORF">IW261DRAFT_1439483</name>
</gene>
<dbReference type="AlphaFoldDB" id="A0AA39PR08"/>
<evidence type="ECO:0000256" key="3">
    <source>
        <dbReference type="ARBA" id="ARBA00022946"/>
    </source>
</evidence>
<dbReference type="InterPro" id="IPR027417">
    <property type="entry name" value="P-loop_NTPase"/>
</dbReference>
<dbReference type="Pfam" id="PF10236">
    <property type="entry name" value="DAP3"/>
    <property type="match status" value="1"/>
</dbReference>
<dbReference type="Gene3D" id="3.40.50.300">
    <property type="entry name" value="P-loop containing nucleotide triphosphate hydrolases"/>
    <property type="match status" value="1"/>
</dbReference>
<dbReference type="SUPFAM" id="SSF52540">
    <property type="entry name" value="P-loop containing nucleoside triphosphate hydrolases"/>
    <property type="match status" value="1"/>
</dbReference>
<dbReference type="GO" id="GO:0003735">
    <property type="term" value="F:structural constituent of ribosome"/>
    <property type="evidence" value="ECO:0007669"/>
    <property type="project" value="TreeGrafter"/>
</dbReference>
<evidence type="ECO:0000256" key="2">
    <source>
        <dbReference type="ARBA" id="ARBA00009863"/>
    </source>
</evidence>
<keyword evidence="5" id="KW-0496">Mitochondrion</keyword>
<evidence type="ECO:0000256" key="5">
    <source>
        <dbReference type="ARBA" id="ARBA00023128"/>
    </source>
</evidence>
<evidence type="ECO:0000256" key="4">
    <source>
        <dbReference type="ARBA" id="ARBA00022980"/>
    </source>
</evidence>
<evidence type="ECO:0000313" key="9">
    <source>
        <dbReference type="Proteomes" id="UP001175227"/>
    </source>
</evidence>
<evidence type="ECO:0000256" key="6">
    <source>
        <dbReference type="ARBA" id="ARBA00023274"/>
    </source>
</evidence>
<keyword evidence="9" id="KW-1185">Reference proteome</keyword>
<organism evidence="8 9">
    <name type="scientific">Armillaria novae-zelandiae</name>
    <dbReference type="NCBI Taxonomy" id="153914"/>
    <lineage>
        <taxon>Eukaryota</taxon>
        <taxon>Fungi</taxon>
        <taxon>Dikarya</taxon>
        <taxon>Basidiomycota</taxon>
        <taxon>Agaricomycotina</taxon>
        <taxon>Agaricomycetes</taxon>
        <taxon>Agaricomycetidae</taxon>
        <taxon>Agaricales</taxon>
        <taxon>Marasmiineae</taxon>
        <taxon>Physalacriaceae</taxon>
        <taxon>Armillaria</taxon>
    </lineage>
</organism>
<dbReference type="Proteomes" id="UP001175227">
    <property type="component" value="Unassembled WGS sequence"/>
</dbReference>
<dbReference type="EMBL" id="JAUEPR010000002">
    <property type="protein sequence ID" value="KAK0488450.1"/>
    <property type="molecule type" value="Genomic_DNA"/>
</dbReference>
<keyword evidence="4" id="KW-0689">Ribosomal protein</keyword>
<sequence length="486" mass="54961">MAPAILARAGTSYATYRPFLNHGVALMQSRHYADVPEVPQARGTASWKLKGPKDKGKLFRRDHRQGIFRPMPESKLQHELFETGSRPVLDYPPFGPEMVRQDMIGQATLFVPTENDPVRYYGSPKPTLLEHRILSRPCSIIRQSTVDMVRILHGHAQNEGSKRHRVVITGRAGTGKSVLLIQSVQYCHAQDWIVIYVPRAVSTVNSTTMHTYDLRTQIYVQPNYAHQTLRRILLVNRVRLESIPTRKTHTFEKVKVEEGSPLTTLIEAGLADKTIAPALLDELFSELGEQKQHPVLLAVDDFQALYCRTAYRDPHFTPIRSYHISMPRLLMEYASGRRTFARGAVVGAITSTDTQYPLSEDLRLELDIFNDRASSPYDKQSRPLRKYASGLLPFQLPDGLTPTEAASLFDIWMSEKSLAPGLFFSPRQFFSLMVFLAAAIDELFLAKYTESGGNPREFVWKGLLGTLEGPPLVIDKRRPFAQMTIP</sequence>
<comment type="similarity">
    <text evidence="2">Belongs to the mitochondrion-specific ribosomal protein mS29 family.</text>
</comment>
<evidence type="ECO:0000256" key="7">
    <source>
        <dbReference type="ARBA" id="ARBA00035140"/>
    </source>
</evidence>